<dbReference type="STRING" id="1324350.AOY20_13890"/>
<dbReference type="KEGG" id="aei:AOY20_13890"/>
<dbReference type="NCBIfam" id="NF038105">
    <property type="entry name" value="acin_NF038105"/>
    <property type="match status" value="1"/>
</dbReference>
<dbReference type="OrthoDB" id="6697835at2"/>
<evidence type="ECO:0000313" key="1">
    <source>
        <dbReference type="EMBL" id="ALH96547.1"/>
    </source>
</evidence>
<dbReference type="AlphaFoldDB" id="A0A0N7GY52"/>
<gene>
    <name evidence="1" type="ORF">AOY20_13890</name>
</gene>
<protein>
    <recommendedName>
        <fullName evidence="3">NF038105 family protein</fullName>
    </recommendedName>
</protein>
<name>A0A0N7GY52_9GAMM</name>
<organism evidence="1 2">
    <name type="scientific">Acinetobacter equi</name>
    <dbReference type="NCBI Taxonomy" id="1324350"/>
    <lineage>
        <taxon>Bacteria</taxon>
        <taxon>Pseudomonadati</taxon>
        <taxon>Pseudomonadota</taxon>
        <taxon>Gammaproteobacteria</taxon>
        <taxon>Moraxellales</taxon>
        <taxon>Moraxellaceae</taxon>
        <taxon>Acinetobacter</taxon>
    </lineage>
</organism>
<evidence type="ECO:0000313" key="2">
    <source>
        <dbReference type="Proteomes" id="UP000064939"/>
    </source>
</evidence>
<sequence>MTTLKFDKTPTPNEAISLDEISKEKMEEAWKGYEAKPEYKSVNKHDMIEALQTAHDSDDDSK</sequence>
<keyword evidence="2" id="KW-1185">Reference proteome</keyword>
<evidence type="ECO:0008006" key="3">
    <source>
        <dbReference type="Google" id="ProtNLM"/>
    </source>
</evidence>
<accession>A0A0N7GY52</accession>
<dbReference type="EMBL" id="CP012808">
    <property type="protein sequence ID" value="ALH96547.1"/>
    <property type="molecule type" value="Genomic_DNA"/>
</dbReference>
<reference evidence="1 2" key="1">
    <citation type="journal article" date="2015" name="Int. J. Syst. Evol. Microbiol.">
        <title>Acinetobacter equi sp. nov. isolated from horse faeces.</title>
        <authorList>
            <person name="Poppel M.T."/>
            <person name="Skiebe E."/>
            <person name="Laue M."/>
            <person name="Bergmann H."/>
            <person name="Ebersberger I."/>
            <person name="Garn T."/>
            <person name="Fruth A."/>
            <person name="Baumgardt S."/>
            <person name="Busse H.J."/>
            <person name="Wilharm G."/>
        </authorList>
    </citation>
    <scope>NUCLEOTIDE SEQUENCE [LARGE SCALE GENOMIC DNA]</scope>
    <source>
        <strain evidence="1 2">114</strain>
    </source>
</reference>
<dbReference type="Proteomes" id="UP000064939">
    <property type="component" value="Chromosome"/>
</dbReference>
<dbReference type="RefSeq" id="WP_054582426.1">
    <property type="nucleotide sequence ID" value="NZ_CP012808.1"/>
</dbReference>
<dbReference type="InterPro" id="IPR049846">
    <property type="entry name" value="NF038105-like"/>
</dbReference>
<proteinExistence type="predicted"/>